<comment type="caution">
    <text evidence="1">The sequence shown here is derived from an EMBL/GenBank/DDBJ whole genome shotgun (WGS) entry which is preliminary data.</text>
</comment>
<reference evidence="1 2" key="1">
    <citation type="journal article" date="2009" name="Int. J. Syst. Evol. Microbiol.">
        <title>Paenibacillus contaminans sp. nov., isolated from a contaminated laboratory plate.</title>
        <authorList>
            <person name="Chou J.H."/>
            <person name="Lee J.H."/>
            <person name="Lin M.C."/>
            <person name="Chang P.S."/>
            <person name="Arun A.B."/>
            <person name="Young C.C."/>
            <person name="Chen W.M."/>
        </authorList>
    </citation>
    <scope>NUCLEOTIDE SEQUENCE [LARGE SCALE GENOMIC DNA]</scope>
    <source>
        <strain evidence="1 2">CKOBP-6</strain>
    </source>
</reference>
<sequence>MKKRVAAIISEYWDISHADVIITKMLEGFGLDGRQYSSTLDIVSMYLDHFPETDMSRDLSAKHGFPIYGSIREALLEGGDTFALDGIILIGEHGVYPFNEIGQELYPRRIFFEECLNVMLEFDRIVPVYTDKGFAVVQEDIEWMYEQIKKHNIPFMSSSVVPFGRKQPVERPFPNGAPLHKMFGFSYGSLERYVYHTLEMLQSVAEQRACGESGIRSVRVYKNEEAITRLFSEDWGYMYRACGLFVNLCNVETFPYELKEPVFIELEYVDGLQSGILYCDWANNKEMQTFASCYQVLENEEPICVEFFLQGGKPYSHFGRLNLEIEKFIHTGRPPFPVERSLLTTGGLDAFMRAYHSGETIETPHLHVRY</sequence>
<dbReference type="RefSeq" id="WP_113030164.1">
    <property type="nucleotide sequence ID" value="NZ_QMFB01000003.1"/>
</dbReference>
<dbReference type="Proteomes" id="UP000250369">
    <property type="component" value="Unassembled WGS sequence"/>
</dbReference>
<keyword evidence="2" id="KW-1185">Reference proteome</keyword>
<dbReference type="OrthoDB" id="1394308at2"/>
<organism evidence="1 2">
    <name type="scientific">Paenibacillus contaminans</name>
    <dbReference type="NCBI Taxonomy" id="450362"/>
    <lineage>
        <taxon>Bacteria</taxon>
        <taxon>Bacillati</taxon>
        <taxon>Bacillota</taxon>
        <taxon>Bacilli</taxon>
        <taxon>Bacillales</taxon>
        <taxon>Paenibacillaceae</taxon>
        <taxon>Paenibacillus</taxon>
    </lineage>
</organism>
<protein>
    <submittedName>
        <fullName evidence="1">Uncharacterized protein</fullName>
    </submittedName>
</protein>
<gene>
    <name evidence="1" type="ORF">DQG23_07295</name>
</gene>
<dbReference type="EMBL" id="QMFB01000003">
    <property type="protein sequence ID" value="RAV21854.1"/>
    <property type="molecule type" value="Genomic_DNA"/>
</dbReference>
<accession>A0A329MQ22</accession>
<evidence type="ECO:0000313" key="1">
    <source>
        <dbReference type="EMBL" id="RAV21854.1"/>
    </source>
</evidence>
<dbReference type="AlphaFoldDB" id="A0A329MQ22"/>
<name>A0A329MQ22_9BACL</name>
<evidence type="ECO:0000313" key="2">
    <source>
        <dbReference type="Proteomes" id="UP000250369"/>
    </source>
</evidence>
<proteinExistence type="predicted"/>